<dbReference type="GeneID" id="81126063"/>
<comment type="caution">
    <text evidence="3">The sequence shown here is derived from an EMBL/GenBank/DDBJ whole genome shotgun (WGS) entry which is preliminary data.</text>
</comment>
<evidence type="ECO:0000313" key="3">
    <source>
        <dbReference type="EMBL" id="MFC7070336.1"/>
    </source>
</evidence>
<dbReference type="Proteomes" id="UP001596461">
    <property type="component" value="Unassembled WGS sequence"/>
</dbReference>
<name>A0ABD5WG80_9EURY</name>
<feature type="compositionally biased region" description="Polar residues" evidence="1">
    <location>
        <begin position="1"/>
        <end position="14"/>
    </location>
</feature>
<reference evidence="3 4" key="1">
    <citation type="journal article" date="2019" name="Int. J. Syst. Evol. Microbiol.">
        <title>The Global Catalogue of Microorganisms (GCM) 10K type strain sequencing project: providing services to taxonomists for standard genome sequencing and annotation.</title>
        <authorList>
            <consortium name="The Broad Institute Genomics Platform"/>
            <consortium name="The Broad Institute Genome Sequencing Center for Infectious Disease"/>
            <person name="Wu L."/>
            <person name="Ma J."/>
        </authorList>
    </citation>
    <scope>NUCLEOTIDE SEQUENCE [LARGE SCALE GENOMIC DNA]</scope>
    <source>
        <strain evidence="3 4">DT31</strain>
    </source>
</reference>
<accession>A0ABD5WG80</accession>
<organism evidence="3 4">
    <name type="scientific">Halobaculum lipolyticum</name>
    <dbReference type="NCBI Taxonomy" id="3032001"/>
    <lineage>
        <taxon>Archaea</taxon>
        <taxon>Methanobacteriati</taxon>
        <taxon>Methanobacteriota</taxon>
        <taxon>Stenosarchaea group</taxon>
        <taxon>Halobacteria</taxon>
        <taxon>Halobacteriales</taxon>
        <taxon>Haloferacaceae</taxon>
        <taxon>Halobaculum</taxon>
    </lineage>
</organism>
<sequence>MSQKHSPEPASTPTADAYGFDTEYDAPETAVVAAVAAVEGVDMTAVEPNLHDAIDGDVLTLLADHRGTSWRLAFDLGDHAVVVSGDGTVVVDDTTFDDAFVA</sequence>
<dbReference type="InterPro" id="IPR040624">
    <property type="entry name" value="HalOD1"/>
</dbReference>
<dbReference type="AlphaFoldDB" id="A0ABD5WG80"/>
<dbReference type="EMBL" id="JBHTAH010000009">
    <property type="protein sequence ID" value="MFC7070336.1"/>
    <property type="molecule type" value="Genomic_DNA"/>
</dbReference>
<evidence type="ECO:0000259" key="2">
    <source>
        <dbReference type="Pfam" id="PF18545"/>
    </source>
</evidence>
<feature type="region of interest" description="Disordered" evidence="1">
    <location>
        <begin position="1"/>
        <end position="20"/>
    </location>
</feature>
<feature type="domain" description="Halobacterial output" evidence="2">
    <location>
        <begin position="24"/>
        <end position="92"/>
    </location>
</feature>
<dbReference type="Pfam" id="PF18545">
    <property type="entry name" value="HalOD1"/>
    <property type="match status" value="1"/>
</dbReference>
<protein>
    <submittedName>
        <fullName evidence="3">HalOD1 output domain-containing protein</fullName>
    </submittedName>
</protein>
<evidence type="ECO:0000256" key="1">
    <source>
        <dbReference type="SAM" id="MobiDB-lite"/>
    </source>
</evidence>
<evidence type="ECO:0000313" key="4">
    <source>
        <dbReference type="Proteomes" id="UP001596461"/>
    </source>
</evidence>
<keyword evidence="4" id="KW-1185">Reference proteome</keyword>
<gene>
    <name evidence="3" type="ORF">ACFQL9_11855</name>
</gene>
<dbReference type="RefSeq" id="WP_284031193.1">
    <property type="nucleotide sequence ID" value="NZ_CP126154.1"/>
</dbReference>
<proteinExistence type="predicted"/>